<dbReference type="SUPFAM" id="SSF54637">
    <property type="entry name" value="Thioesterase/thiol ester dehydrase-isomerase"/>
    <property type="match status" value="1"/>
</dbReference>
<reference evidence="2" key="1">
    <citation type="journal article" date="2019" name="Int. J. Syst. Evol. Microbiol.">
        <title>The Global Catalogue of Microorganisms (GCM) 10K type strain sequencing project: providing services to taxonomists for standard genome sequencing and annotation.</title>
        <authorList>
            <consortium name="The Broad Institute Genomics Platform"/>
            <consortium name="The Broad Institute Genome Sequencing Center for Infectious Disease"/>
            <person name="Wu L."/>
            <person name="Ma J."/>
        </authorList>
    </citation>
    <scope>NUCLEOTIDE SEQUENCE [LARGE SCALE GENOMIC DNA]</scope>
    <source>
        <strain evidence="2">JCM 18401</strain>
    </source>
</reference>
<dbReference type="Gene3D" id="3.10.129.10">
    <property type="entry name" value="Hotdog Thioesterase"/>
    <property type="match status" value="1"/>
</dbReference>
<dbReference type="RefSeq" id="WP_345333650.1">
    <property type="nucleotide sequence ID" value="NZ_BAABJZ010000009.1"/>
</dbReference>
<comment type="caution">
    <text evidence="1">The sequence shown here is derived from an EMBL/GenBank/DDBJ whole genome shotgun (WGS) entry which is preliminary data.</text>
</comment>
<dbReference type="Pfam" id="PF13279">
    <property type="entry name" value="4HBT_2"/>
    <property type="match status" value="1"/>
</dbReference>
<protein>
    <submittedName>
        <fullName evidence="1">Thioesterase family protein</fullName>
    </submittedName>
</protein>
<dbReference type="CDD" id="cd00586">
    <property type="entry name" value="4HBT"/>
    <property type="match status" value="1"/>
</dbReference>
<sequence>MEQFKQDYPVWMEQQVAWGEMDALNHINNVVYFRYFENIRIHFFRRFEFMESLMGQRLAPILSETQCRYRRPVTFPDQLLLGTRITQLSDDRLSMEYAVYSQAQQCITTLGSATVVCVDTQTGRPSPLPMPLASALKASPACRC</sequence>
<dbReference type="PANTHER" id="PTHR31793">
    <property type="entry name" value="4-HYDROXYBENZOYL-COA THIOESTERASE FAMILY MEMBER"/>
    <property type="match status" value="1"/>
</dbReference>
<dbReference type="PANTHER" id="PTHR31793:SF40">
    <property type="entry name" value="ACYL-COA THIOESTER HYDROLASE, YBGC_YBAW FAMILY"/>
    <property type="match status" value="1"/>
</dbReference>
<dbReference type="InterPro" id="IPR029069">
    <property type="entry name" value="HotDog_dom_sf"/>
</dbReference>
<dbReference type="Proteomes" id="UP001499988">
    <property type="component" value="Unassembled WGS sequence"/>
</dbReference>
<organism evidence="1 2">
    <name type="scientific">Ferrimonas pelagia</name>
    <dbReference type="NCBI Taxonomy" id="1177826"/>
    <lineage>
        <taxon>Bacteria</taxon>
        <taxon>Pseudomonadati</taxon>
        <taxon>Pseudomonadota</taxon>
        <taxon>Gammaproteobacteria</taxon>
        <taxon>Alteromonadales</taxon>
        <taxon>Ferrimonadaceae</taxon>
        <taxon>Ferrimonas</taxon>
    </lineage>
</organism>
<evidence type="ECO:0000313" key="2">
    <source>
        <dbReference type="Proteomes" id="UP001499988"/>
    </source>
</evidence>
<dbReference type="EMBL" id="BAABJZ010000009">
    <property type="protein sequence ID" value="GAA4877084.1"/>
    <property type="molecule type" value="Genomic_DNA"/>
</dbReference>
<name>A0ABP9EEH0_9GAMM</name>
<accession>A0ABP9EEH0</accession>
<gene>
    <name evidence="1" type="ORF">GCM10023333_07940</name>
</gene>
<dbReference type="InterPro" id="IPR050563">
    <property type="entry name" value="4-hydroxybenzoyl-CoA_TE"/>
</dbReference>
<proteinExistence type="predicted"/>
<keyword evidence="2" id="KW-1185">Reference proteome</keyword>
<evidence type="ECO:0000313" key="1">
    <source>
        <dbReference type="EMBL" id="GAA4877084.1"/>
    </source>
</evidence>